<evidence type="ECO:0000313" key="7">
    <source>
        <dbReference type="Proteomes" id="UP000578531"/>
    </source>
</evidence>
<accession>A0A8H6FPH5</accession>
<comment type="caution">
    <text evidence="6">The sequence shown here is derived from an EMBL/GenBank/DDBJ whole genome shotgun (WGS) entry which is preliminary data.</text>
</comment>
<dbReference type="GeneID" id="59291074"/>
<comment type="similarity">
    <text evidence="2">Belongs to the RRP17 family.</text>
</comment>
<dbReference type="OrthoDB" id="551633at2759"/>
<protein>
    <recommendedName>
        <fullName evidence="8">Nucleolar protein 12</fullName>
    </recommendedName>
</protein>
<name>A0A8H6FPH5_9LECA</name>
<dbReference type="Pfam" id="PF09805">
    <property type="entry name" value="Nop25"/>
    <property type="match status" value="1"/>
</dbReference>
<dbReference type="GO" id="GO:0005730">
    <property type="term" value="C:nucleolus"/>
    <property type="evidence" value="ECO:0007669"/>
    <property type="project" value="UniProtKB-SubCell"/>
</dbReference>
<feature type="compositionally biased region" description="Basic and acidic residues" evidence="5">
    <location>
        <begin position="209"/>
        <end position="226"/>
    </location>
</feature>
<keyword evidence="7" id="KW-1185">Reference proteome</keyword>
<feature type="compositionally biased region" description="Basic and acidic residues" evidence="5">
    <location>
        <begin position="114"/>
        <end position="125"/>
    </location>
</feature>
<feature type="compositionally biased region" description="Basic and acidic residues" evidence="5">
    <location>
        <begin position="185"/>
        <end position="194"/>
    </location>
</feature>
<comment type="subcellular location">
    <subcellularLocation>
        <location evidence="1">Nucleus</location>
        <location evidence="1">Nucleolus</location>
    </subcellularLocation>
</comment>
<dbReference type="PANTHER" id="PTHR14577">
    <property type="entry name" value="NUCLEOLAR PROTEIN 12"/>
    <property type="match status" value="1"/>
</dbReference>
<feature type="compositionally biased region" description="Polar residues" evidence="5">
    <location>
        <begin position="175"/>
        <end position="184"/>
    </location>
</feature>
<dbReference type="Proteomes" id="UP000578531">
    <property type="component" value="Unassembled WGS sequence"/>
</dbReference>
<dbReference type="GO" id="GO:0019843">
    <property type="term" value="F:rRNA binding"/>
    <property type="evidence" value="ECO:0007669"/>
    <property type="project" value="TreeGrafter"/>
</dbReference>
<evidence type="ECO:0008006" key="8">
    <source>
        <dbReference type="Google" id="ProtNLM"/>
    </source>
</evidence>
<evidence type="ECO:0000256" key="5">
    <source>
        <dbReference type="SAM" id="MobiDB-lite"/>
    </source>
</evidence>
<dbReference type="InterPro" id="IPR019186">
    <property type="entry name" value="Nucleolar_protein_12"/>
</dbReference>
<feature type="compositionally biased region" description="Basic residues" evidence="5">
    <location>
        <begin position="227"/>
        <end position="236"/>
    </location>
</feature>
<evidence type="ECO:0000313" key="6">
    <source>
        <dbReference type="EMBL" id="KAF6232318.1"/>
    </source>
</evidence>
<reference evidence="6 7" key="1">
    <citation type="journal article" date="2020" name="Genomics">
        <title>Complete, high-quality genomes from long-read metagenomic sequencing of two wolf lichen thalli reveals enigmatic genome architecture.</title>
        <authorList>
            <person name="McKenzie S.K."/>
            <person name="Walston R.F."/>
            <person name="Allen J.L."/>
        </authorList>
    </citation>
    <scope>NUCLEOTIDE SEQUENCE [LARGE SCALE GENOMIC DNA]</scope>
    <source>
        <strain evidence="6">WasteWater2</strain>
    </source>
</reference>
<evidence type="ECO:0000256" key="4">
    <source>
        <dbReference type="ARBA" id="ARBA00023242"/>
    </source>
</evidence>
<feature type="region of interest" description="Disordered" evidence="5">
    <location>
        <begin position="1"/>
        <end position="23"/>
    </location>
</feature>
<organism evidence="6 7">
    <name type="scientific">Letharia columbiana</name>
    <dbReference type="NCBI Taxonomy" id="112416"/>
    <lineage>
        <taxon>Eukaryota</taxon>
        <taxon>Fungi</taxon>
        <taxon>Dikarya</taxon>
        <taxon>Ascomycota</taxon>
        <taxon>Pezizomycotina</taxon>
        <taxon>Lecanoromycetes</taxon>
        <taxon>OSLEUM clade</taxon>
        <taxon>Lecanoromycetidae</taxon>
        <taxon>Lecanorales</taxon>
        <taxon>Lecanorineae</taxon>
        <taxon>Parmeliaceae</taxon>
        <taxon>Letharia</taxon>
    </lineage>
</organism>
<sequence length="236" mass="26678">MMLGKRKAFQAVPPPRKKRKSASAIEEISFDFSAREDYLTGFHKRKLLRIKHAKEEAAKKDREDKLAARKILREGRKADLEKHVQAVNSMIREADGIASDSSGEGVEGEEEPWDGIKDNHDPLVDHEDEYMDDDRFTTVTVEAVDVSKDGLQKAIQDAENEGEASGTDRPDGKPQGTTALQGRTGSEKGKRVWTKEAPSGPRKRKKKFRYENKAERKATRYKERSGNKAKAKARRE</sequence>
<proteinExistence type="inferred from homology"/>
<feature type="region of interest" description="Disordered" evidence="5">
    <location>
        <begin position="93"/>
        <end position="132"/>
    </location>
</feature>
<evidence type="ECO:0000256" key="3">
    <source>
        <dbReference type="ARBA" id="ARBA00023054"/>
    </source>
</evidence>
<dbReference type="RefSeq" id="XP_037161747.1">
    <property type="nucleotide sequence ID" value="XM_037311313.1"/>
</dbReference>
<evidence type="ECO:0000256" key="2">
    <source>
        <dbReference type="ARBA" id="ARBA00007175"/>
    </source>
</evidence>
<feature type="region of interest" description="Disordered" evidence="5">
    <location>
        <begin position="144"/>
        <end position="236"/>
    </location>
</feature>
<gene>
    <name evidence="6" type="ORF">HO173_009423</name>
</gene>
<evidence type="ECO:0000256" key="1">
    <source>
        <dbReference type="ARBA" id="ARBA00004604"/>
    </source>
</evidence>
<dbReference type="EMBL" id="JACCJC010000049">
    <property type="protein sequence ID" value="KAF6232318.1"/>
    <property type="molecule type" value="Genomic_DNA"/>
</dbReference>
<keyword evidence="3" id="KW-0175">Coiled coil</keyword>
<keyword evidence="4" id="KW-0539">Nucleus</keyword>
<dbReference type="AlphaFoldDB" id="A0A8H6FPH5"/>
<dbReference type="PANTHER" id="PTHR14577:SF0">
    <property type="entry name" value="NUCLEOLAR PROTEIN 12"/>
    <property type="match status" value="1"/>
</dbReference>